<evidence type="ECO:0000313" key="2">
    <source>
        <dbReference type="EMBL" id="MBE1458766.1"/>
    </source>
</evidence>
<reference evidence="2 3" key="1">
    <citation type="submission" date="2020-10" db="EMBL/GenBank/DDBJ databases">
        <title>Sequencing the genomes of 1000 actinobacteria strains.</title>
        <authorList>
            <person name="Klenk H.-P."/>
        </authorList>
    </citation>
    <scope>NUCLEOTIDE SEQUENCE [LARGE SCALE GENOMIC DNA]</scope>
    <source>
        <strain evidence="2 3">DSM 45157</strain>
    </source>
</reference>
<evidence type="ECO:0000313" key="3">
    <source>
        <dbReference type="Proteomes" id="UP000598217"/>
    </source>
</evidence>
<sequence>MAASPTLRRRRLARQLLRLREEAGLTAKQAAAEAKKRAPEKSWFEAKITRIETRKILRVRDADLQVLLDVYGVTDTDEREAYRKLAREAAKSGWWFGYRDILGAGTYIDLETEASRIRTYQVQHLPGLLQTEGYARAMIRAGGVTDEEEVDRRVEVRMMRQHILARADAPRLWAIVDETAFRKLPSEVAADQIRHLLAVQRPSLRIQVLPDAVGPHAGMDGSFVILDFPDDPSAVYAEQTGGSGLLVEDPEQITLYETVLDHVQAAALSVEDSRAWIQHQLDQLD</sequence>
<keyword evidence="3" id="KW-1185">Reference proteome</keyword>
<dbReference type="InterPro" id="IPR043917">
    <property type="entry name" value="DUF5753"/>
</dbReference>
<dbReference type="Pfam" id="PF19054">
    <property type="entry name" value="DUF5753"/>
    <property type="match status" value="1"/>
</dbReference>
<dbReference type="Pfam" id="PF13560">
    <property type="entry name" value="HTH_31"/>
    <property type="match status" value="1"/>
</dbReference>
<dbReference type="Proteomes" id="UP000598217">
    <property type="component" value="Unassembled WGS sequence"/>
</dbReference>
<name>A0ABR9HIB6_9ACTN</name>
<accession>A0ABR9HIB6</accession>
<dbReference type="RefSeq" id="WP_191269132.1">
    <property type="nucleotide sequence ID" value="NZ_BMXJ01000003.1"/>
</dbReference>
<proteinExistence type="predicted"/>
<protein>
    <submittedName>
        <fullName evidence="2">Transcriptional regulator with XRE-family HTH domain</fullName>
    </submittedName>
</protein>
<comment type="caution">
    <text evidence="2">The sequence shown here is derived from an EMBL/GenBank/DDBJ whole genome shotgun (WGS) entry which is preliminary data.</text>
</comment>
<evidence type="ECO:0000259" key="1">
    <source>
        <dbReference type="Pfam" id="PF19054"/>
    </source>
</evidence>
<gene>
    <name evidence="2" type="ORF">H4W79_002980</name>
</gene>
<dbReference type="EMBL" id="JADBDY010000001">
    <property type="protein sequence ID" value="MBE1458766.1"/>
    <property type="molecule type" value="Genomic_DNA"/>
</dbReference>
<organism evidence="2 3">
    <name type="scientific">Nocardiopsis terrae</name>
    <dbReference type="NCBI Taxonomy" id="372655"/>
    <lineage>
        <taxon>Bacteria</taxon>
        <taxon>Bacillati</taxon>
        <taxon>Actinomycetota</taxon>
        <taxon>Actinomycetes</taxon>
        <taxon>Streptosporangiales</taxon>
        <taxon>Nocardiopsidaceae</taxon>
        <taxon>Nocardiopsis</taxon>
    </lineage>
</organism>
<feature type="domain" description="DUF5753" evidence="1">
    <location>
        <begin position="106"/>
        <end position="279"/>
    </location>
</feature>